<name>A0AA92TS53_9BACT</name>
<evidence type="ECO:0000256" key="1">
    <source>
        <dbReference type="SAM" id="Phobius"/>
    </source>
</evidence>
<evidence type="ECO:0000313" key="3">
    <source>
        <dbReference type="Proteomes" id="UP000285236"/>
    </source>
</evidence>
<gene>
    <name evidence="2" type="ORF">DWW35_07075</name>
</gene>
<dbReference type="RefSeq" id="WP_118079910.1">
    <property type="nucleotide sequence ID" value="NZ_QRYP01000015.1"/>
</dbReference>
<reference evidence="2 3" key="1">
    <citation type="submission" date="2018-08" db="EMBL/GenBank/DDBJ databases">
        <title>A genome reference for cultivated species of the human gut microbiota.</title>
        <authorList>
            <person name="Zou Y."/>
            <person name="Xue W."/>
            <person name="Luo G."/>
        </authorList>
    </citation>
    <scope>NUCLEOTIDE SEQUENCE [LARGE SCALE GENOMIC DNA]</scope>
    <source>
        <strain evidence="2 3">AF15-25</strain>
    </source>
</reference>
<proteinExistence type="predicted"/>
<dbReference type="Proteomes" id="UP000285236">
    <property type="component" value="Unassembled WGS sequence"/>
</dbReference>
<dbReference type="AlphaFoldDB" id="A0AA92TS53"/>
<protein>
    <submittedName>
        <fullName evidence="2">Uncharacterized protein</fullName>
    </submittedName>
</protein>
<feature type="transmembrane region" description="Helical" evidence="1">
    <location>
        <begin position="228"/>
        <end position="247"/>
    </location>
</feature>
<evidence type="ECO:0000313" key="2">
    <source>
        <dbReference type="EMBL" id="RGU97220.1"/>
    </source>
</evidence>
<keyword evidence="1" id="KW-1133">Transmembrane helix</keyword>
<dbReference type="EMBL" id="QRYP01000015">
    <property type="protein sequence ID" value="RGU97220.1"/>
    <property type="molecule type" value="Genomic_DNA"/>
</dbReference>
<organism evidence="2 3">
    <name type="scientific">Segatella copri</name>
    <dbReference type="NCBI Taxonomy" id="165179"/>
    <lineage>
        <taxon>Bacteria</taxon>
        <taxon>Pseudomonadati</taxon>
        <taxon>Bacteroidota</taxon>
        <taxon>Bacteroidia</taxon>
        <taxon>Bacteroidales</taxon>
        <taxon>Prevotellaceae</taxon>
        <taxon>Segatella</taxon>
    </lineage>
</organism>
<comment type="caution">
    <text evidence="2">The sequence shown here is derived from an EMBL/GenBank/DDBJ whole genome shotgun (WGS) entry which is preliminary data.</text>
</comment>
<sequence>MIKTLSDYNLLESEELKDSINTLFLELRSKLPEFFKEVPLPTIPHEDYVEVVIPASKQVIMEDLVEWLEKKLGLHILYASKQNYGKLLKAAAYSTSVPFVFHYCIKPKAASSDKWSNFSCFLSARMPWMKRKALAVKAWISYVYHKMYRSDNGRKFFTLVLVICMLVFQVVDFHAAKEACSFQVEWAAKGKALSLTPYDIGLPGIDGEVELGPKSFMENILYPFQTSLWVYMVALMMTLLLFSYRLADLNPTHGRYGLSVQAASTCSRDEKQVAQQVKAWGWSRPAVLAFVDQLQKYEILEVCNMVASKVVHLKPSIFSSGLSPTPSG</sequence>
<feature type="transmembrane region" description="Helical" evidence="1">
    <location>
        <begin position="156"/>
        <end position="176"/>
    </location>
</feature>
<accession>A0AA92TS53</accession>
<keyword evidence="1" id="KW-0472">Membrane</keyword>
<keyword evidence="1" id="KW-0812">Transmembrane</keyword>